<proteinExistence type="predicted"/>
<dbReference type="EMBL" id="CACQ02004852">
    <property type="protein sequence ID" value="CCF41676.1"/>
    <property type="molecule type" value="Genomic_DNA"/>
</dbReference>
<sequence>CSYLGRPLTGTVAATKLLRKENKQQTWPKHLKQHCPSLHRYFWAPCRRPGRVHLPMDAFSGDSGLLQFSRSLGIPYPSTSVFIRIHDESRE</sequence>
<dbReference type="Proteomes" id="UP000007174">
    <property type="component" value="Unassembled WGS sequence"/>
</dbReference>
<protein>
    <submittedName>
        <fullName evidence="1">Uncharacterized protein</fullName>
    </submittedName>
</protein>
<evidence type="ECO:0000313" key="2">
    <source>
        <dbReference type="Proteomes" id="UP000007174"/>
    </source>
</evidence>
<dbReference type="AlphaFoldDB" id="H1VN72"/>
<reference evidence="2" key="1">
    <citation type="journal article" date="2012" name="Nat. Genet.">
        <title>Lifestyle transitions in plant pathogenic Colletotrichum fungi deciphered by genome and transcriptome analyses.</title>
        <authorList>
            <person name="O'Connell R.J."/>
            <person name="Thon M.R."/>
            <person name="Hacquard S."/>
            <person name="Amyotte S.G."/>
            <person name="Kleemann J."/>
            <person name="Torres M.F."/>
            <person name="Damm U."/>
            <person name="Buiate E.A."/>
            <person name="Epstein L."/>
            <person name="Alkan N."/>
            <person name="Altmueller J."/>
            <person name="Alvarado-Balderrama L."/>
            <person name="Bauser C.A."/>
            <person name="Becker C."/>
            <person name="Birren B.W."/>
            <person name="Chen Z."/>
            <person name="Choi J."/>
            <person name="Crouch J.A."/>
            <person name="Duvick J.P."/>
            <person name="Farman M.A."/>
            <person name="Gan P."/>
            <person name="Heiman D."/>
            <person name="Henrissat B."/>
            <person name="Howard R.J."/>
            <person name="Kabbage M."/>
            <person name="Koch C."/>
            <person name="Kracher B."/>
            <person name="Kubo Y."/>
            <person name="Law A.D."/>
            <person name="Lebrun M.-H."/>
            <person name="Lee Y.-H."/>
            <person name="Miyara I."/>
            <person name="Moore N."/>
            <person name="Neumann U."/>
            <person name="Nordstroem K."/>
            <person name="Panaccione D.G."/>
            <person name="Panstruga R."/>
            <person name="Place M."/>
            <person name="Proctor R.H."/>
            <person name="Prusky D."/>
            <person name="Rech G."/>
            <person name="Reinhardt R."/>
            <person name="Rollins J.A."/>
            <person name="Rounsley S."/>
            <person name="Schardl C.L."/>
            <person name="Schwartz D.C."/>
            <person name="Shenoy N."/>
            <person name="Shirasu K."/>
            <person name="Sikhakolli U.R."/>
            <person name="Stueber K."/>
            <person name="Sukno S.A."/>
            <person name="Sweigard J.A."/>
            <person name="Takano Y."/>
            <person name="Takahara H."/>
            <person name="Trail F."/>
            <person name="van der Does H.C."/>
            <person name="Voll L.M."/>
            <person name="Will I."/>
            <person name="Young S."/>
            <person name="Zeng Q."/>
            <person name="Zhang J."/>
            <person name="Zhou S."/>
            <person name="Dickman M.B."/>
            <person name="Schulze-Lefert P."/>
            <person name="Ver Loren van Themaat E."/>
            <person name="Ma L.-J."/>
            <person name="Vaillancourt L.J."/>
        </authorList>
    </citation>
    <scope>NUCLEOTIDE SEQUENCE [LARGE SCALE GENOMIC DNA]</scope>
    <source>
        <strain evidence="2">IMI 349063</strain>
    </source>
</reference>
<gene>
    <name evidence="1" type="ORF">CH063_11887</name>
</gene>
<name>H1VN72_COLHI</name>
<feature type="non-terminal residue" evidence="1">
    <location>
        <position position="1"/>
    </location>
</feature>
<dbReference type="HOGENOM" id="CLU_2432819_0_0_1"/>
<evidence type="ECO:0000313" key="1">
    <source>
        <dbReference type="EMBL" id="CCF41676.1"/>
    </source>
</evidence>
<organism evidence="1 2">
    <name type="scientific">Colletotrichum higginsianum (strain IMI 349063)</name>
    <name type="common">Crucifer anthracnose fungus</name>
    <dbReference type="NCBI Taxonomy" id="759273"/>
    <lineage>
        <taxon>Eukaryota</taxon>
        <taxon>Fungi</taxon>
        <taxon>Dikarya</taxon>
        <taxon>Ascomycota</taxon>
        <taxon>Pezizomycotina</taxon>
        <taxon>Sordariomycetes</taxon>
        <taxon>Hypocreomycetidae</taxon>
        <taxon>Glomerellales</taxon>
        <taxon>Glomerellaceae</taxon>
        <taxon>Colletotrichum</taxon>
        <taxon>Colletotrichum destructivum species complex</taxon>
    </lineage>
</organism>
<accession>H1VN72</accession>